<evidence type="ECO:0000256" key="5">
    <source>
        <dbReference type="ARBA" id="ARBA00023049"/>
    </source>
</evidence>
<dbReference type="NCBIfam" id="NF000642">
    <property type="entry name" value="PRK00024.1"/>
    <property type="match status" value="1"/>
</dbReference>
<evidence type="ECO:0000256" key="2">
    <source>
        <dbReference type="ARBA" id="ARBA00022723"/>
    </source>
</evidence>
<dbReference type="STRING" id="1121451.DESAM_20257"/>
<evidence type="ECO:0000256" key="6">
    <source>
        <dbReference type="RuleBase" id="RU003797"/>
    </source>
</evidence>
<dbReference type="Gene3D" id="1.10.150.20">
    <property type="entry name" value="5' to 3' exonuclease, C-terminal subdomain"/>
    <property type="match status" value="1"/>
</dbReference>
<dbReference type="NCBIfam" id="TIGR00608">
    <property type="entry name" value="radc"/>
    <property type="match status" value="1"/>
</dbReference>
<keyword evidence="3" id="KW-0378">Hydrolase</keyword>
<dbReference type="OrthoDB" id="9804482at2"/>
<protein>
    <recommendedName>
        <fullName evidence="7">MPN domain-containing protein</fullName>
    </recommendedName>
</protein>
<dbReference type="EMBL" id="FO203522">
    <property type="protein sequence ID" value="CCO22548.1"/>
    <property type="molecule type" value="Genomic_DNA"/>
</dbReference>
<name>L0R752_9BACT</name>
<keyword evidence="9" id="KW-1185">Reference proteome</keyword>
<dbReference type="eggNOG" id="COG2003">
    <property type="taxonomic scope" value="Bacteria"/>
</dbReference>
<dbReference type="InterPro" id="IPR037518">
    <property type="entry name" value="MPN"/>
</dbReference>
<dbReference type="GO" id="GO:0046872">
    <property type="term" value="F:metal ion binding"/>
    <property type="evidence" value="ECO:0007669"/>
    <property type="project" value="UniProtKB-KW"/>
</dbReference>
<feature type="domain" description="MPN" evidence="7">
    <location>
        <begin position="103"/>
        <end position="225"/>
    </location>
</feature>
<dbReference type="HOGENOM" id="CLU_073529_0_0_7"/>
<evidence type="ECO:0000259" key="7">
    <source>
        <dbReference type="PROSITE" id="PS50249"/>
    </source>
</evidence>
<keyword evidence="4" id="KW-0862">Zinc</keyword>
<dbReference type="InterPro" id="IPR001405">
    <property type="entry name" value="UPF0758"/>
</dbReference>
<comment type="similarity">
    <text evidence="6">Belongs to the UPF0758 family.</text>
</comment>
<dbReference type="RefSeq" id="WP_015335158.1">
    <property type="nucleotide sequence ID" value="NC_020055.1"/>
</dbReference>
<dbReference type="CDD" id="cd08071">
    <property type="entry name" value="MPN_DUF2466"/>
    <property type="match status" value="1"/>
</dbReference>
<organism evidence="8 9">
    <name type="scientific">Maridesulfovibrio hydrothermalis AM13 = DSM 14728</name>
    <dbReference type="NCBI Taxonomy" id="1121451"/>
    <lineage>
        <taxon>Bacteria</taxon>
        <taxon>Pseudomonadati</taxon>
        <taxon>Thermodesulfobacteriota</taxon>
        <taxon>Desulfovibrionia</taxon>
        <taxon>Desulfovibrionales</taxon>
        <taxon>Desulfovibrionaceae</taxon>
        <taxon>Maridesulfovibrio</taxon>
    </lineage>
</organism>
<evidence type="ECO:0000256" key="4">
    <source>
        <dbReference type="ARBA" id="ARBA00022833"/>
    </source>
</evidence>
<dbReference type="PANTHER" id="PTHR30471">
    <property type="entry name" value="DNA REPAIR PROTEIN RADC"/>
    <property type="match status" value="1"/>
</dbReference>
<dbReference type="InterPro" id="IPR010994">
    <property type="entry name" value="RuvA_2-like"/>
</dbReference>
<dbReference type="KEGG" id="dhy:DESAM_20257"/>
<dbReference type="InterPro" id="IPR025657">
    <property type="entry name" value="RadC_JAB"/>
</dbReference>
<dbReference type="Gene3D" id="3.40.140.10">
    <property type="entry name" value="Cytidine Deaminase, domain 2"/>
    <property type="match status" value="1"/>
</dbReference>
<evidence type="ECO:0000313" key="9">
    <source>
        <dbReference type="Proteomes" id="UP000010808"/>
    </source>
</evidence>
<keyword evidence="5" id="KW-0482">Metalloprotease</keyword>
<dbReference type="PATRIC" id="fig|1121451.3.peg.530"/>
<dbReference type="SUPFAM" id="SSF47781">
    <property type="entry name" value="RuvA domain 2-like"/>
    <property type="match status" value="1"/>
</dbReference>
<dbReference type="GO" id="GO:0006508">
    <property type="term" value="P:proteolysis"/>
    <property type="evidence" value="ECO:0007669"/>
    <property type="project" value="UniProtKB-KW"/>
</dbReference>
<evidence type="ECO:0000256" key="1">
    <source>
        <dbReference type="ARBA" id="ARBA00022670"/>
    </source>
</evidence>
<keyword evidence="2" id="KW-0479">Metal-binding</keyword>
<dbReference type="GO" id="GO:0008237">
    <property type="term" value="F:metallopeptidase activity"/>
    <property type="evidence" value="ECO:0007669"/>
    <property type="project" value="UniProtKB-KW"/>
</dbReference>
<evidence type="ECO:0000256" key="3">
    <source>
        <dbReference type="ARBA" id="ARBA00022801"/>
    </source>
</evidence>
<dbReference type="Proteomes" id="UP000010808">
    <property type="component" value="Chromosome"/>
</dbReference>
<reference evidence="8 9" key="1">
    <citation type="submission" date="2012-10" db="EMBL/GenBank/DDBJ databases">
        <authorList>
            <person name="Genoscope - CEA"/>
        </authorList>
    </citation>
    <scope>NUCLEOTIDE SEQUENCE [LARGE SCALE GENOMIC DNA]</scope>
    <source>
        <strain evidence="9">AM13 / DSM 14728</strain>
    </source>
</reference>
<sequence>MKDKPHYHGHRQRLKERLCKDSSSMADYEVLELMLGQVLPRRDTKPIAKDLLAEFETLGGVFRAPEERLKQIKGIGPGVITFFTLMREFWTRIAEEPLNSKEPLSSPQAVHKAAMARIGNLPREEFWIALVNNGNKVIYWDRLTEGTVDKTAVYPREIVALALRHHASGVILTHNHPGGDPKPSPEDMCITMEIASLCQDMGLRLIDHVIVTVDNFYSFKEAGRL</sequence>
<keyword evidence="1" id="KW-0645">Protease</keyword>
<dbReference type="PANTHER" id="PTHR30471:SF3">
    <property type="entry name" value="UPF0758 PROTEIN YEES-RELATED"/>
    <property type="match status" value="1"/>
</dbReference>
<dbReference type="Pfam" id="PF04002">
    <property type="entry name" value="RadC"/>
    <property type="match status" value="1"/>
</dbReference>
<accession>L0R752</accession>
<evidence type="ECO:0000313" key="8">
    <source>
        <dbReference type="EMBL" id="CCO22548.1"/>
    </source>
</evidence>
<proteinExistence type="inferred from homology"/>
<dbReference type="AlphaFoldDB" id="L0R752"/>
<dbReference type="PROSITE" id="PS50249">
    <property type="entry name" value="MPN"/>
    <property type="match status" value="1"/>
</dbReference>
<gene>
    <name evidence="8" type="ORF">DESAM_20257</name>
</gene>